<evidence type="ECO:0000313" key="2">
    <source>
        <dbReference type="Proteomes" id="UP000326641"/>
    </source>
</evidence>
<name>A0A564WAL8_9PROT</name>
<reference evidence="1" key="1">
    <citation type="submission" date="2018-11" db="EMBL/GenBank/DDBJ databases">
        <authorList>
            <person name="Onetto C."/>
        </authorList>
    </citation>
    <scope>NUCLEOTIDE SEQUENCE [LARGE SCALE GENOMIC DNA]</scope>
</reference>
<comment type="caution">
    <text evidence="1">The sequence shown here is derived from an EMBL/GenBank/DDBJ whole genome shotgun (WGS) entry which is preliminary data.</text>
</comment>
<dbReference type="AlphaFoldDB" id="A0A564WAL8"/>
<evidence type="ECO:0000313" key="1">
    <source>
        <dbReference type="EMBL" id="VUX45506.1"/>
    </source>
</evidence>
<protein>
    <submittedName>
        <fullName evidence="1">Uncharacterized protein</fullName>
    </submittedName>
</protein>
<gene>
    <name evidence="1" type="ORF">DF3PA_130004</name>
</gene>
<accession>A0A564WAL8</accession>
<sequence length="81" mass="8296">MTETRVHCAFPLAAAAAPLQRAVEAIDTAARALAGGVEAPADGEEGARMLALRTKLQLSATTHSLAAESRKSVLALLDPSS</sequence>
<organism evidence="1 2">
    <name type="scientific">Candidatus Defluviicoccus seviourii</name>
    <dbReference type="NCBI Taxonomy" id="2565273"/>
    <lineage>
        <taxon>Bacteria</taxon>
        <taxon>Pseudomonadati</taxon>
        <taxon>Pseudomonadota</taxon>
        <taxon>Alphaproteobacteria</taxon>
        <taxon>Rhodospirillales</taxon>
        <taxon>Rhodospirillaceae</taxon>
        <taxon>Defluviicoccus</taxon>
    </lineage>
</organism>
<dbReference type="Proteomes" id="UP000326641">
    <property type="component" value="Unassembled WGS sequence"/>
</dbReference>
<dbReference type="EMBL" id="UXAT02000005">
    <property type="protein sequence ID" value="VUX45506.1"/>
    <property type="molecule type" value="Genomic_DNA"/>
</dbReference>
<proteinExistence type="predicted"/>
<keyword evidence="2" id="KW-1185">Reference proteome</keyword>